<gene>
    <name evidence="1" type="ORF">BpHYR1_030520</name>
</gene>
<reference evidence="1 2" key="1">
    <citation type="journal article" date="2018" name="Sci. Rep.">
        <title>Genomic signatures of local adaptation to the degree of environmental predictability in rotifers.</title>
        <authorList>
            <person name="Franch-Gras L."/>
            <person name="Hahn C."/>
            <person name="Garcia-Roger E.M."/>
            <person name="Carmona M.J."/>
            <person name="Serra M."/>
            <person name="Gomez A."/>
        </authorList>
    </citation>
    <scope>NUCLEOTIDE SEQUENCE [LARGE SCALE GENOMIC DNA]</scope>
    <source>
        <strain evidence="1">HYR1</strain>
    </source>
</reference>
<evidence type="ECO:0000313" key="2">
    <source>
        <dbReference type="Proteomes" id="UP000276133"/>
    </source>
</evidence>
<comment type="caution">
    <text evidence="1">The sequence shown here is derived from an EMBL/GenBank/DDBJ whole genome shotgun (WGS) entry which is preliminary data.</text>
</comment>
<dbReference type="EMBL" id="REGN01009652">
    <property type="protein sequence ID" value="RNA00673.1"/>
    <property type="molecule type" value="Genomic_DNA"/>
</dbReference>
<feature type="non-terminal residue" evidence="1">
    <location>
        <position position="1"/>
    </location>
</feature>
<sequence length="61" mass="6955">VYVRPCTKYPIHGIKPCVAKQGDTKKNGLIINDGISGWIRLCLDNLKVKYHRTHLNGFLFT</sequence>
<name>A0A3M7PNK4_BRAPC</name>
<accession>A0A3M7PNK4</accession>
<dbReference type="AlphaFoldDB" id="A0A3M7PNK4"/>
<dbReference type="Proteomes" id="UP000276133">
    <property type="component" value="Unassembled WGS sequence"/>
</dbReference>
<organism evidence="1 2">
    <name type="scientific">Brachionus plicatilis</name>
    <name type="common">Marine rotifer</name>
    <name type="synonym">Brachionus muelleri</name>
    <dbReference type="NCBI Taxonomy" id="10195"/>
    <lineage>
        <taxon>Eukaryota</taxon>
        <taxon>Metazoa</taxon>
        <taxon>Spiralia</taxon>
        <taxon>Gnathifera</taxon>
        <taxon>Rotifera</taxon>
        <taxon>Eurotatoria</taxon>
        <taxon>Monogononta</taxon>
        <taxon>Pseudotrocha</taxon>
        <taxon>Ploima</taxon>
        <taxon>Brachionidae</taxon>
        <taxon>Brachionus</taxon>
    </lineage>
</organism>
<proteinExistence type="predicted"/>
<keyword evidence="2" id="KW-1185">Reference proteome</keyword>
<protein>
    <submittedName>
        <fullName evidence="1">Uncharacterized protein</fullName>
    </submittedName>
</protein>
<evidence type="ECO:0000313" key="1">
    <source>
        <dbReference type="EMBL" id="RNA00673.1"/>
    </source>
</evidence>